<organism evidence="2 3">
    <name type="scientific">Sphenostylis stenocarpa</name>
    <dbReference type="NCBI Taxonomy" id="92480"/>
    <lineage>
        <taxon>Eukaryota</taxon>
        <taxon>Viridiplantae</taxon>
        <taxon>Streptophyta</taxon>
        <taxon>Embryophyta</taxon>
        <taxon>Tracheophyta</taxon>
        <taxon>Spermatophyta</taxon>
        <taxon>Magnoliopsida</taxon>
        <taxon>eudicotyledons</taxon>
        <taxon>Gunneridae</taxon>
        <taxon>Pentapetalae</taxon>
        <taxon>rosids</taxon>
        <taxon>fabids</taxon>
        <taxon>Fabales</taxon>
        <taxon>Fabaceae</taxon>
        <taxon>Papilionoideae</taxon>
        <taxon>50 kb inversion clade</taxon>
        <taxon>NPAAA clade</taxon>
        <taxon>indigoferoid/millettioid clade</taxon>
        <taxon>Phaseoleae</taxon>
        <taxon>Sphenostylis</taxon>
    </lineage>
</organism>
<dbReference type="PROSITE" id="PS51257">
    <property type="entry name" value="PROKAR_LIPOPROTEIN"/>
    <property type="match status" value="1"/>
</dbReference>
<sequence length="650" mass="72193">MVSRAYLFFLVSAVCIPVFCGCHLTAIMACSSTKAASAYELDECVVASLSSVVSYLFSSSSGDTSGDTDFMHPEIMKQESLFAVPDRSETITRGALLTNNVCHFLIDVTCRFKSMEMILHSYRTSDDFESHATNFHSLSGNKMVVHKLPEYGIWISIRPTTIVVSCEEGKMDLLTDLSGILSFVFEYQDSIGNNIDHIVPENLLLQSINCLHEISLSGCSFALSLGLVQNTPSSAFERLSNRSPQPVIKMGSPSNISLLTSANHWLLIDVSVSSIFMGKCSLKSDLIQAHKFNKLLSLFSIGGEFHMISWEIQGGFIFLETASLPMAIDNYSSYLRYIGHLSSDTKQPKKGIKKEENCRENYISDDVNDQEAIRSSEEAASRLPDRCDFSLSRFAFVLALENESGCIQEILVEVDIHMNFELATTGRKLTIDLSHLSILYQIIQRRVEEEIAIPHFSSVTSKNLSSQHVSGDTLSGFENYGELNSISHASSSKNTLPIQIISHQNQILKNLRGFMSLERPDNGFMHLSRCWFGICSLLGFDMTLSISEIQTILSMFSSLSEISSQNMKKNLERNHSSSGNDVDNNLEAVIPDGAIVAIQDVNQHMYFTVEGQEKTFSVGGAIHYSLGGERALFRRSKMRLELSKMGDLNA</sequence>
<accession>A0AA86SXV3</accession>
<dbReference type="EMBL" id="OY731400">
    <property type="protein sequence ID" value="CAJ1942675.1"/>
    <property type="molecule type" value="Genomic_DNA"/>
</dbReference>
<feature type="signal peptide" evidence="1">
    <location>
        <begin position="1"/>
        <end position="20"/>
    </location>
</feature>
<dbReference type="Proteomes" id="UP001189624">
    <property type="component" value="Chromosome 3"/>
</dbReference>
<evidence type="ECO:0000313" key="2">
    <source>
        <dbReference type="EMBL" id="CAJ1942675.1"/>
    </source>
</evidence>
<keyword evidence="3" id="KW-1185">Reference proteome</keyword>
<evidence type="ECO:0000313" key="3">
    <source>
        <dbReference type="Proteomes" id="UP001189624"/>
    </source>
</evidence>
<reference evidence="2" key="1">
    <citation type="submission" date="2023-10" db="EMBL/GenBank/DDBJ databases">
        <authorList>
            <person name="Domelevo Entfellner J.-B."/>
        </authorList>
    </citation>
    <scope>NUCLEOTIDE SEQUENCE</scope>
</reference>
<keyword evidence="1" id="KW-0732">Signal</keyword>
<dbReference type="Gramene" id="rna-AYBTSS11_LOCUS10964">
    <property type="protein sequence ID" value="CAJ1942675.1"/>
    <property type="gene ID" value="gene-AYBTSS11_LOCUS10964"/>
</dbReference>
<dbReference type="AlphaFoldDB" id="A0AA86SXV3"/>
<protein>
    <submittedName>
        <fullName evidence="2">Uncharacterized protein</fullName>
    </submittedName>
</protein>
<gene>
    <name evidence="2" type="ORF">AYBTSS11_LOCUS10964</name>
</gene>
<name>A0AA86SXV3_9FABA</name>
<evidence type="ECO:0000256" key="1">
    <source>
        <dbReference type="SAM" id="SignalP"/>
    </source>
</evidence>
<proteinExistence type="predicted"/>
<feature type="chain" id="PRO_5041642871" evidence="1">
    <location>
        <begin position="21"/>
        <end position="650"/>
    </location>
</feature>